<dbReference type="InterPro" id="IPR036390">
    <property type="entry name" value="WH_DNA-bd_sf"/>
</dbReference>
<dbReference type="InterPro" id="IPR011711">
    <property type="entry name" value="GntR_C"/>
</dbReference>
<dbReference type="GO" id="GO:0003677">
    <property type="term" value="F:DNA binding"/>
    <property type="evidence" value="ECO:0007669"/>
    <property type="project" value="UniProtKB-KW"/>
</dbReference>
<dbReference type="Pfam" id="PF00392">
    <property type="entry name" value="GntR"/>
    <property type="match status" value="1"/>
</dbReference>
<dbReference type="Proteomes" id="UP000618733">
    <property type="component" value="Unassembled WGS sequence"/>
</dbReference>
<proteinExistence type="predicted"/>
<gene>
    <name evidence="5" type="ORF">JD292_07485</name>
</gene>
<organism evidence="5 6">
    <name type="scientific">Leucobacter edaphi</name>
    <dbReference type="NCBI Taxonomy" id="2796472"/>
    <lineage>
        <taxon>Bacteria</taxon>
        <taxon>Bacillati</taxon>
        <taxon>Actinomycetota</taxon>
        <taxon>Actinomycetes</taxon>
        <taxon>Micrococcales</taxon>
        <taxon>Microbacteriaceae</taxon>
        <taxon>Leucobacter</taxon>
    </lineage>
</organism>
<dbReference type="PANTHER" id="PTHR43537">
    <property type="entry name" value="TRANSCRIPTIONAL REGULATOR, GNTR FAMILY"/>
    <property type="match status" value="1"/>
</dbReference>
<dbReference type="Gene3D" id="1.10.10.10">
    <property type="entry name" value="Winged helix-like DNA-binding domain superfamily/Winged helix DNA-binding domain"/>
    <property type="match status" value="1"/>
</dbReference>
<evidence type="ECO:0000256" key="3">
    <source>
        <dbReference type="ARBA" id="ARBA00023163"/>
    </source>
</evidence>
<evidence type="ECO:0000259" key="4">
    <source>
        <dbReference type="PROSITE" id="PS50949"/>
    </source>
</evidence>
<dbReference type="PANTHER" id="PTHR43537:SF51">
    <property type="entry name" value="HTH-TYPE TRANSCRIPTIONAL REGULATOR LGOR-RELATED"/>
    <property type="match status" value="1"/>
</dbReference>
<dbReference type="InterPro" id="IPR036388">
    <property type="entry name" value="WH-like_DNA-bd_sf"/>
</dbReference>
<dbReference type="SMART" id="SM00895">
    <property type="entry name" value="FCD"/>
    <property type="match status" value="1"/>
</dbReference>
<evidence type="ECO:0000313" key="5">
    <source>
        <dbReference type="EMBL" id="MBK0421915.1"/>
    </source>
</evidence>
<dbReference type="InterPro" id="IPR008920">
    <property type="entry name" value="TF_FadR/GntR_C"/>
</dbReference>
<dbReference type="GO" id="GO:0003700">
    <property type="term" value="F:DNA-binding transcription factor activity"/>
    <property type="evidence" value="ECO:0007669"/>
    <property type="project" value="InterPro"/>
</dbReference>
<dbReference type="CDD" id="cd07377">
    <property type="entry name" value="WHTH_GntR"/>
    <property type="match status" value="1"/>
</dbReference>
<feature type="domain" description="HTH gntR-type" evidence="4">
    <location>
        <begin position="12"/>
        <end position="79"/>
    </location>
</feature>
<keyword evidence="1" id="KW-0805">Transcription regulation</keyword>
<dbReference type="PROSITE" id="PS50949">
    <property type="entry name" value="HTH_GNTR"/>
    <property type="match status" value="1"/>
</dbReference>
<keyword evidence="3" id="KW-0804">Transcription</keyword>
<keyword evidence="2" id="KW-0238">DNA-binding</keyword>
<protein>
    <submittedName>
        <fullName evidence="5">GntR family transcriptional regulator</fullName>
    </submittedName>
</protein>
<evidence type="ECO:0000256" key="1">
    <source>
        <dbReference type="ARBA" id="ARBA00023015"/>
    </source>
</evidence>
<name>A0A934QDR5_9MICO</name>
<dbReference type="Pfam" id="PF07729">
    <property type="entry name" value="FCD"/>
    <property type="match status" value="1"/>
</dbReference>
<keyword evidence="6" id="KW-1185">Reference proteome</keyword>
<dbReference type="RefSeq" id="WP_200132119.1">
    <property type="nucleotide sequence ID" value="NZ_JAEHOI010000006.1"/>
</dbReference>
<dbReference type="SMART" id="SM00345">
    <property type="entry name" value="HTH_GNTR"/>
    <property type="match status" value="1"/>
</dbReference>
<dbReference type="SUPFAM" id="SSF48008">
    <property type="entry name" value="GntR ligand-binding domain-like"/>
    <property type="match status" value="1"/>
</dbReference>
<dbReference type="PRINTS" id="PR00035">
    <property type="entry name" value="HTHGNTR"/>
</dbReference>
<evidence type="ECO:0000313" key="6">
    <source>
        <dbReference type="Proteomes" id="UP000618733"/>
    </source>
</evidence>
<dbReference type="AlphaFoldDB" id="A0A934QDR5"/>
<evidence type="ECO:0000256" key="2">
    <source>
        <dbReference type="ARBA" id="ARBA00023125"/>
    </source>
</evidence>
<dbReference type="EMBL" id="JAEHOI010000006">
    <property type="protein sequence ID" value="MBK0421915.1"/>
    <property type="molecule type" value="Genomic_DNA"/>
</dbReference>
<dbReference type="SUPFAM" id="SSF46785">
    <property type="entry name" value="Winged helix' DNA-binding domain"/>
    <property type="match status" value="1"/>
</dbReference>
<comment type="caution">
    <text evidence="5">The sequence shown here is derived from an EMBL/GenBank/DDBJ whole genome shotgun (WGS) entry which is preliminary data.</text>
</comment>
<reference evidence="5" key="1">
    <citation type="submission" date="2020-12" db="EMBL/GenBank/DDBJ databases">
        <title>Leucobacter sp. CAS2, isolated from Chromium sludge.</title>
        <authorList>
            <person name="Xu Z."/>
        </authorList>
    </citation>
    <scope>NUCLEOTIDE SEQUENCE</scope>
    <source>
        <strain evidence="5">CSA2</strain>
    </source>
</reference>
<accession>A0A934QDR5</accession>
<dbReference type="Gene3D" id="1.20.120.530">
    <property type="entry name" value="GntR ligand-binding domain-like"/>
    <property type="match status" value="1"/>
</dbReference>
<dbReference type="InterPro" id="IPR000524">
    <property type="entry name" value="Tscrpt_reg_HTH_GntR"/>
</dbReference>
<sequence length="231" mass="25615">MDGVSISPIKSESTAALIARKLREMISDGSFAPGQQLFEVELAKRFGVSRGILREAMQRLTQEGLLISRPNRGVFVAEFGPAEVFDIYTARLAVERAACLKVIDVLGAGEQLADQLDALTDRLEGLLAGEASDYELLSLDIEFHECMVRAAKSTRLSRMHATLATESRMSSAVLDERDYPLSDRIEEHREIAEAIREKNVPNLHRLLAEHMDRAVETIVRRLDPEGVSAQA</sequence>